<dbReference type="Proteomes" id="UP001156691">
    <property type="component" value="Unassembled WGS sequence"/>
</dbReference>
<dbReference type="Gene3D" id="3.40.50.300">
    <property type="entry name" value="P-loop containing nucleotide triphosphate hydrolases"/>
    <property type="match status" value="1"/>
</dbReference>
<reference evidence="2" key="1">
    <citation type="journal article" date="2019" name="Int. J. Syst. Evol. Microbiol.">
        <title>The Global Catalogue of Microorganisms (GCM) 10K type strain sequencing project: providing services to taxonomists for standard genome sequencing and annotation.</title>
        <authorList>
            <consortium name="The Broad Institute Genomics Platform"/>
            <consortium name="The Broad Institute Genome Sequencing Center for Infectious Disease"/>
            <person name="Wu L."/>
            <person name="Ma J."/>
        </authorList>
    </citation>
    <scope>NUCLEOTIDE SEQUENCE [LARGE SCALE GENOMIC DNA]</scope>
    <source>
        <strain evidence="2">NBRC 112416</strain>
    </source>
</reference>
<dbReference type="SUPFAM" id="SSF52540">
    <property type="entry name" value="P-loop containing nucleoside triphosphate hydrolases"/>
    <property type="match status" value="1"/>
</dbReference>
<sequence length="264" mass="28404">MSSLQNLAALRARITETERISPQAWPSAPMGAAGIDAALPGRGLVTGALHELLPASHADLSATLGFGLGALRRILETRAGHILFVLPSFVAFDMGRLYPIGLAAYGIDPNRLVHLRVAKPVNVLWALEEALSHPAVAAAIGILPENDRAYDFTASRRLSMRAGRHGATAFIVGTRPDLGLSTAADMRWRIGAEASAPAWRTGQYRPGLGAPRWRVELIKTRKGVTGVWPVEWDHETLSFRVAAPLGDRTPLRVDRRRGGQPAAA</sequence>
<dbReference type="PIRSF" id="PIRSF034285">
    <property type="entry name" value="UCP034285"/>
    <property type="match status" value="1"/>
</dbReference>
<gene>
    <name evidence="1" type="primary">imuA</name>
    <name evidence="1" type="ORF">GCM10010862_43670</name>
</gene>
<comment type="caution">
    <text evidence="1">The sequence shown here is derived from an EMBL/GenBank/DDBJ whole genome shotgun (WGS) entry which is preliminary data.</text>
</comment>
<name>A0ABQ5WB68_9HYPH</name>
<dbReference type="InterPro" id="IPR027417">
    <property type="entry name" value="P-loop_NTPase"/>
</dbReference>
<evidence type="ECO:0000313" key="2">
    <source>
        <dbReference type="Proteomes" id="UP001156691"/>
    </source>
</evidence>
<dbReference type="InterPro" id="IPR017026">
    <property type="entry name" value="ImuA"/>
</dbReference>
<evidence type="ECO:0000313" key="1">
    <source>
        <dbReference type="EMBL" id="GLQ57108.1"/>
    </source>
</evidence>
<protein>
    <submittedName>
        <fullName evidence="1">Protein ImuA</fullName>
    </submittedName>
</protein>
<keyword evidence="2" id="KW-1185">Reference proteome</keyword>
<organism evidence="1 2">
    <name type="scientific">Devosia nitrariae</name>
    <dbReference type="NCBI Taxonomy" id="2071872"/>
    <lineage>
        <taxon>Bacteria</taxon>
        <taxon>Pseudomonadati</taxon>
        <taxon>Pseudomonadota</taxon>
        <taxon>Alphaproteobacteria</taxon>
        <taxon>Hyphomicrobiales</taxon>
        <taxon>Devosiaceae</taxon>
        <taxon>Devosia</taxon>
    </lineage>
</organism>
<proteinExistence type="predicted"/>
<dbReference type="RefSeq" id="WP_284342480.1">
    <property type="nucleotide sequence ID" value="NZ_BSNS01000022.1"/>
</dbReference>
<dbReference type="EMBL" id="BSNS01000022">
    <property type="protein sequence ID" value="GLQ57108.1"/>
    <property type="molecule type" value="Genomic_DNA"/>
</dbReference>
<accession>A0ABQ5WB68</accession>